<dbReference type="InterPro" id="IPR036388">
    <property type="entry name" value="WH-like_DNA-bd_sf"/>
</dbReference>
<dbReference type="PANTHER" id="PTHR13097">
    <property type="entry name" value="TRANSCRIPTION INITIATION FACTOR IIE, ALPHA SUBUNIT"/>
    <property type="match status" value="1"/>
</dbReference>
<evidence type="ECO:0000256" key="2">
    <source>
        <dbReference type="ARBA" id="ARBA00023125"/>
    </source>
</evidence>
<dbReference type="Pfam" id="PF02002">
    <property type="entry name" value="TFIIE_alpha"/>
    <property type="match status" value="1"/>
</dbReference>
<keyword evidence="1 4" id="KW-0805">Transcription regulation</keyword>
<dbReference type="AlphaFoldDB" id="A0A133U7Q7"/>
<dbReference type="InterPro" id="IPR017919">
    <property type="entry name" value="TFIIE/TFIIEa_HTH"/>
</dbReference>
<keyword evidence="3 4" id="KW-0804">Transcription</keyword>
<dbReference type="HAMAP" id="MF_01909">
    <property type="entry name" value="TFE_arch"/>
    <property type="match status" value="1"/>
</dbReference>
<accession>A0A133U7Q7</accession>
<dbReference type="PROSITE" id="PS51344">
    <property type="entry name" value="HTH_TFE_IIE"/>
    <property type="match status" value="1"/>
</dbReference>
<feature type="domain" description="HTH TFE/IIEalpha-type" evidence="5">
    <location>
        <begin position="1"/>
        <end position="76"/>
    </location>
</feature>
<dbReference type="InterPro" id="IPR002853">
    <property type="entry name" value="TFIIE_asu"/>
</dbReference>
<dbReference type="SUPFAM" id="SSF46785">
    <property type="entry name" value="Winged helix' DNA-binding domain"/>
    <property type="match status" value="1"/>
</dbReference>
<protein>
    <recommendedName>
        <fullName evidence="4">Transcription factor E</fullName>
        <shortName evidence="4">TFE</shortName>
    </recommendedName>
    <alternativeName>
        <fullName evidence="4">TFIIE subunit alpha homolog</fullName>
    </alternativeName>
    <alternativeName>
        <fullName evidence="4">Transcription initiation factor TFIIE</fullName>
    </alternativeName>
</protein>
<organism evidence="6 7">
    <name type="scientific">candidate division MSBL1 archaeon SCGC-AAA259D14</name>
    <dbReference type="NCBI Taxonomy" id="1698261"/>
    <lineage>
        <taxon>Archaea</taxon>
        <taxon>Methanobacteriati</taxon>
        <taxon>Methanobacteriota</taxon>
        <taxon>candidate division MSBL1</taxon>
    </lineage>
</organism>
<dbReference type="PIRSF" id="PIRSF006373">
    <property type="entry name" value="TF_E_archaea"/>
    <property type="match status" value="1"/>
</dbReference>
<evidence type="ECO:0000313" key="6">
    <source>
        <dbReference type="EMBL" id="KXA90231.1"/>
    </source>
</evidence>
<dbReference type="InterPro" id="IPR024550">
    <property type="entry name" value="TFIIEa/SarR/Rpc3_HTH_dom"/>
</dbReference>
<reference evidence="6 7" key="1">
    <citation type="journal article" date="2016" name="Sci. Rep.">
        <title>Metabolic traits of an uncultured archaeal lineage -MSBL1- from brine pools of the Red Sea.</title>
        <authorList>
            <person name="Mwirichia R."/>
            <person name="Alam I."/>
            <person name="Rashid M."/>
            <person name="Vinu M."/>
            <person name="Ba-Alawi W."/>
            <person name="Anthony Kamau A."/>
            <person name="Kamanda Ngugi D."/>
            <person name="Goker M."/>
            <person name="Klenk H.P."/>
            <person name="Bajic V."/>
            <person name="Stingl U."/>
        </authorList>
    </citation>
    <scope>NUCLEOTIDE SEQUENCE [LARGE SCALE GENOMIC DNA]</scope>
    <source>
        <strain evidence="6">SCGC-AAA259D14</strain>
    </source>
</reference>
<dbReference type="GO" id="GO:0006367">
    <property type="term" value="P:transcription initiation at RNA polymerase II promoter"/>
    <property type="evidence" value="ECO:0007669"/>
    <property type="project" value="InterPro"/>
</dbReference>
<comment type="similarity">
    <text evidence="4">Belongs to the TFE family.</text>
</comment>
<dbReference type="Gene3D" id="1.10.10.10">
    <property type="entry name" value="Winged helix-like DNA-binding domain superfamily/Winged helix DNA-binding domain"/>
    <property type="match status" value="1"/>
</dbReference>
<comment type="caution">
    <text evidence="6">The sequence shown here is derived from an EMBL/GenBank/DDBJ whole genome shotgun (WGS) entry which is preliminary data.</text>
</comment>
<comment type="domain">
    <text evidence="4">The winged helix domain is involved in binding to DNA in the preinitiation complex.</text>
</comment>
<dbReference type="GO" id="GO:0003677">
    <property type="term" value="F:DNA binding"/>
    <property type="evidence" value="ECO:0007669"/>
    <property type="project" value="UniProtKB-KW"/>
</dbReference>
<name>A0A133U7Q7_9EURY</name>
<comment type="subunit">
    <text evidence="4">Monomer. Interaction with RNA polymerase subunits RpoF and RpoE is necessary for Tfe stimulatory transcription activity. Able to interact with Tbp and RNA polymerase in the absence of DNA promoter. Interacts both with the preinitiation and elongation complexes.</text>
</comment>
<evidence type="ECO:0000256" key="4">
    <source>
        <dbReference type="HAMAP-Rule" id="MF_01909"/>
    </source>
</evidence>
<evidence type="ECO:0000256" key="3">
    <source>
        <dbReference type="ARBA" id="ARBA00023163"/>
    </source>
</evidence>
<keyword evidence="2 4" id="KW-0238">DNA-binding</keyword>
<dbReference type="PANTHER" id="PTHR13097:SF7">
    <property type="entry name" value="GENERAL TRANSCRIPTION FACTOR IIE SUBUNIT 1"/>
    <property type="match status" value="1"/>
</dbReference>
<dbReference type="InterPro" id="IPR016481">
    <property type="entry name" value="TF_E_archaea"/>
</dbReference>
<keyword evidence="7" id="KW-1185">Reference proteome</keyword>
<dbReference type="EMBL" id="LHXL01000010">
    <property type="protein sequence ID" value="KXA90231.1"/>
    <property type="molecule type" value="Genomic_DNA"/>
</dbReference>
<proteinExistence type="inferred from homology"/>
<gene>
    <name evidence="4" type="primary">tfe</name>
    <name evidence="6" type="ORF">AKJ62_01395</name>
</gene>
<dbReference type="Proteomes" id="UP000070589">
    <property type="component" value="Unassembled WGS sequence"/>
</dbReference>
<dbReference type="GO" id="GO:0006355">
    <property type="term" value="P:regulation of DNA-templated transcription"/>
    <property type="evidence" value="ECO:0007669"/>
    <property type="project" value="InterPro"/>
</dbReference>
<evidence type="ECO:0000313" key="7">
    <source>
        <dbReference type="Proteomes" id="UP000070589"/>
    </source>
</evidence>
<evidence type="ECO:0000256" key="1">
    <source>
        <dbReference type="ARBA" id="ARBA00023015"/>
    </source>
</evidence>
<dbReference type="InterPro" id="IPR039997">
    <property type="entry name" value="TFE"/>
</dbReference>
<comment type="function">
    <text evidence="4">Transcription factor that plays a role in the activation of archaeal genes transcribed by RNA polymerase. Facilitates transcription initiation by enhancing TATA-box recognition by TATA-box-binding protein (Tbp), and transcription factor B (Tfb) and RNA polymerase recruitment. Not absolutely required for transcription in vitro, but particularly important in cases where Tbp or Tfb function is not optimal. It dynamically alters the nucleic acid-binding properties of RNA polymerases by stabilizing the initiation complex and destabilizing elongation complexes. Seems to translocate with the RNA polymerase following initiation and acts by binding to the non template strand of the transcription bubble in elongation complexes.</text>
</comment>
<dbReference type="InterPro" id="IPR036390">
    <property type="entry name" value="WH_DNA-bd_sf"/>
</dbReference>
<evidence type="ECO:0000259" key="5">
    <source>
        <dbReference type="PROSITE" id="PS51344"/>
    </source>
</evidence>
<dbReference type="SMART" id="SM00531">
    <property type="entry name" value="TFIIE"/>
    <property type="match status" value="1"/>
</dbReference>
<sequence>MADIADEHGREVVDALAEKGEATSEEIAERTGIKVRFVRGVLEALYDERAVSLRRAEDSETGWVSFHWSLNPERTLKHLRKDRRALLREIRARLERERETVFFTCENRCTRVEFGEAADLDFQCPGCGGELHESDSAPVIQSLEKRAEELEKSLEEGPGSGR</sequence>